<sequence length="1018" mass="112374">ELRKMRNGYIQPLTEEAEDIENSESEATDSDCLREDVQEETSCSTGDVSDLNDETSQEGITYERSCSSNSMGELQTETSASSTSYPQSYSELSEEDDKDSVTGESESESAAKKHCMVEFNVSLHQHSADSLASIQTLTEHCTSNTNKQVTCSSSDFSQSENSCTTERCSQCPNDVSGSHVQGSMSWSSISHGLLTELPPIPLPAADGDLSSEVLTIPILDPPPGFQDSSSDDEFFDAAERFTEIDCPVDLRFNGTEADLESACIKGIEEKLNAQASLYGTGMNIKRYATNAEKMYFPPKDLYGVKAVLSYSSKGEDHMCFYERENLVSIMQQSLTLSFLTSTENEPALLETKPIGPLKSISICAHKKVTSDLMEMEPDTMETKSVTEAITVITPVSATRYPCDSDTIEGNSPKARRSEGGEITNKPLLNVNLLGTDCSNMERCRTPSGVILELGHTYLQNLIENEMYNVPTVSCTDEQPILNATSSKIKEQGETIVENNTVLEKGGECAQWVDVDQNGTPLGQTLRQIDSKENAFTFKEEVEICDRGESFCQDDNGSITSQMYMVMPNENQAIFPENSVLEDEISSRRNSSEGDKESKDAYSLNMSRLLLNLNRMSFKTFGMVKYLASPTLEAKMEVCSVRSPTISEFPMEPVEDSSRDCLSRIEQSTNQTESLVPPTQTHINELSATPLCPQDKNPFQEVLSLENTSQPLYEVDSTVSQESATPTRQAECPSTKLSSLRLTRDKLDLTVDSRISAALAIDTGKETDTQLSMGGKEVCGCQIVYGNCFRTLDTDDENKYLASSTQQSSPKTTPPDSGSPLSQYLTIFTRQNGETTLTGCYFDIPQTDAIPKHEVLSQFKDKRYNMPNGFNLIQNDIIELLSVLKEFPRESHVEEECAILISATKQKLYTESRKLMSACQKGIKVGQAPVEMLLGVSESFQTLIQLTATCLQFTTCLHCAERHAEVLSNLTEVVMTYKTFVQASEDACSRRSDDLSMKVLAQQCTALTAGVFCLTQLFK</sequence>
<gene>
    <name evidence="2" type="ORF">scyTo_0007343</name>
</gene>
<dbReference type="AlphaFoldDB" id="A0A401NQF2"/>
<feature type="compositionally biased region" description="Polar residues" evidence="1">
    <location>
        <begin position="64"/>
        <end position="76"/>
    </location>
</feature>
<evidence type="ECO:0000256" key="1">
    <source>
        <dbReference type="SAM" id="MobiDB-lite"/>
    </source>
</evidence>
<feature type="region of interest" description="Disordered" evidence="1">
    <location>
        <begin position="1"/>
        <end position="109"/>
    </location>
</feature>
<reference evidence="2 3" key="1">
    <citation type="journal article" date="2018" name="Nat. Ecol. Evol.">
        <title>Shark genomes provide insights into elasmobranch evolution and the origin of vertebrates.</title>
        <authorList>
            <person name="Hara Y"/>
            <person name="Yamaguchi K"/>
            <person name="Onimaru K"/>
            <person name="Kadota M"/>
            <person name="Koyanagi M"/>
            <person name="Keeley SD"/>
            <person name="Tatsumi K"/>
            <person name="Tanaka K"/>
            <person name="Motone F"/>
            <person name="Kageyama Y"/>
            <person name="Nozu R"/>
            <person name="Adachi N"/>
            <person name="Nishimura O"/>
            <person name="Nakagawa R"/>
            <person name="Tanegashima C"/>
            <person name="Kiyatake I"/>
            <person name="Matsumoto R"/>
            <person name="Murakumo K"/>
            <person name="Nishida K"/>
            <person name="Terakita A"/>
            <person name="Kuratani S"/>
            <person name="Sato K"/>
            <person name="Hyodo S Kuraku.S."/>
        </authorList>
    </citation>
    <scope>NUCLEOTIDE SEQUENCE [LARGE SCALE GENOMIC DNA]</scope>
</reference>
<dbReference type="PANTHER" id="PTHR46221:SF2">
    <property type="entry name" value="FERM AND PDZ DOMAIN-CONTAINING PROTEIN 1"/>
    <property type="match status" value="1"/>
</dbReference>
<dbReference type="CDD" id="cd21942">
    <property type="entry name" value="LGNbd_FRMPD1"/>
    <property type="match status" value="1"/>
</dbReference>
<dbReference type="Proteomes" id="UP000288216">
    <property type="component" value="Unassembled WGS sequence"/>
</dbReference>
<dbReference type="OMA" id="CHERENS"/>
<dbReference type="PANTHER" id="PTHR46221">
    <property type="entry name" value="FERM AND PDZ DOMAIN-CONTAINING PROTEIN FAMILY MEMBER"/>
    <property type="match status" value="1"/>
</dbReference>
<keyword evidence="3" id="KW-1185">Reference proteome</keyword>
<dbReference type="EMBL" id="BFAA01002638">
    <property type="protein sequence ID" value="GCB63131.1"/>
    <property type="molecule type" value="Genomic_DNA"/>
</dbReference>
<accession>A0A401NQF2</accession>
<protein>
    <submittedName>
        <fullName evidence="2">Uncharacterized protein</fullName>
    </submittedName>
</protein>
<evidence type="ECO:0000313" key="3">
    <source>
        <dbReference type="Proteomes" id="UP000288216"/>
    </source>
</evidence>
<feature type="compositionally biased region" description="Acidic residues" evidence="1">
    <location>
        <begin position="15"/>
        <end position="29"/>
    </location>
</feature>
<evidence type="ECO:0000313" key="2">
    <source>
        <dbReference type="EMBL" id="GCB63131.1"/>
    </source>
</evidence>
<dbReference type="STRING" id="75743.A0A401NQF2"/>
<feature type="compositionally biased region" description="Low complexity" evidence="1">
    <location>
        <begin position="802"/>
        <end position="815"/>
    </location>
</feature>
<proteinExistence type="predicted"/>
<feature type="compositionally biased region" description="Low complexity" evidence="1">
    <location>
        <begin position="77"/>
        <end position="91"/>
    </location>
</feature>
<name>A0A401NQF2_SCYTO</name>
<organism evidence="2 3">
    <name type="scientific">Scyliorhinus torazame</name>
    <name type="common">Cloudy catshark</name>
    <name type="synonym">Catulus torazame</name>
    <dbReference type="NCBI Taxonomy" id="75743"/>
    <lineage>
        <taxon>Eukaryota</taxon>
        <taxon>Metazoa</taxon>
        <taxon>Chordata</taxon>
        <taxon>Craniata</taxon>
        <taxon>Vertebrata</taxon>
        <taxon>Chondrichthyes</taxon>
        <taxon>Elasmobranchii</taxon>
        <taxon>Galeomorphii</taxon>
        <taxon>Galeoidea</taxon>
        <taxon>Carcharhiniformes</taxon>
        <taxon>Scyliorhinidae</taxon>
        <taxon>Scyliorhinus</taxon>
    </lineage>
</organism>
<feature type="non-terminal residue" evidence="2">
    <location>
        <position position="1"/>
    </location>
</feature>
<comment type="caution">
    <text evidence="2">The sequence shown here is derived from an EMBL/GenBank/DDBJ whole genome shotgun (WGS) entry which is preliminary data.</text>
</comment>
<dbReference type="OrthoDB" id="5859304at2759"/>
<feature type="region of interest" description="Disordered" evidence="1">
    <location>
        <begin position="800"/>
        <end position="821"/>
    </location>
</feature>